<accession>A0AA36I7Y8</accession>
<dbReference type="InterPro" id="IPR001995">
    <property type="entry name" value="Peptidase_A2_cat"/>
</dbReference>
<dbReference type="Proteomes" id="UP001178507">
    <property type="component" value="Unassembled WGS sequence"/>
</dbReference>
<name>A0AA36I7Y8_9DINO</name>
<protein>
    <recommendedName>
        <fullName evidence="6">SAP domain-containing protein</fullName>
    </recommendedName>
</protein>
<feature type="region of interest" description="Disordered" evidence="1">
    <location>
        <begin position="486"/>
        <end position="535"/>
    </location>
</feature>
<dbReference type="GO" id="GO:0004190">
    <property type="term" value="F:aspartic-type endopeptidase activity"/>
    <property type="evidence" value="ECO:0007669"/>
    <property type="project" value="InterPro"/>
</dbReference>
<organism evidence="4 5">
    <name type="scientific">Effrenium voratum</name>
    <dbReference type="NCBI Taxonomy" id="2562239"/>
    <lineage>
        <taxon>Eukaryota</taxon>
        <taxon>Sar</taxon>
        <taxon>Alveolata</taxon>
        <taxon>Dinophyceae</taxon>
        <taxon>Suessiales</taxon>
        <taxon>Symbiodiniaceae</taxon>
        <taxon>Effrenium</taxon>
    </lineage>
</organism>
<sequence>MAELEQFFTQARAVTQAAMETAQVNAATVQNLIAAQVQQAQPQQSDPGSLLQAKDLAKVLRQPKEFRPATREEELSQWKSWSWELENYLMALDPGFKDDFDLLKQQTMPVRMLSGSNPSGEVEVILDSGSDVSILPEACSARPSEEKKVGFELADESGEQNSGPVDEQQHVPAPLSLDSELAQKDTVPGQPVVAEVKIDEVVLTVDSTVKVLREACKAWGLGMSGGKKLLFGRLVEHDKKVRLHQSRELALQSKPDEREVVEVPRVAEPTPEQVAQHSATHLPYESWCPVCVSFRGRADKHPKRSSTIRGVPHVGMDFCFTGREEDSQEKLRVLVLKDKDSNMIDAIPTPGKGGKATKHLVTEVCRFLNALGHHEVVLKGDGEPAIVALQNRISEMRSKLGMHTHLPQQSPPGDHQSNGMAEQTVQQTRQASMLLEQYTANTKCQVKTQLEYNPQRGITPFEQVAQAEYRGKTICFGVSHAVDSAQAGQEMDTGSSQPVPAAGSGSAQVSRPAEPAELEEQRPLKQPRVESQKRQKTVAAAKVLTAPPFYAGDVKRVVGGQQLHHMDTHVTGVLTNEDAEILEQTWEDWGGSDSEDDDFSAVSTADVDMHTEVEKAGSPGERKPAEPMFADIDPDELYFPGSQDEPEFDFDTLQQLDAKDRSQRYRSATGLLLYLAPDIAQVASVGTKWNVADLGTKALSKCRIKFLLNLLSVRDECQDYALVGEEEVEEEYVKLHLKGVIRITFARLRPRREKVPKVRPIDDYTESLINLTNSSSESIEVRGIDAVVSGVALRIRAAKEQGVSENLNIRTMEGWEIADDKGSAFDSCAEALGVIFDLGNCNSGIVLKVPSDVSIKQALGIVDLQRFADACFVQGWSRAINADISLKDLFMVKTAIDHDTIAAEVYAKNFDTEVTTTVDAFDSEHPTARDLDGKPTVSTVELGVQKGRLATAMAAYTTQHDLPDDLLQEKGGEIGIASEISSNATGVMIGTYDQLVPTLFQLLCHPSVGIKNFRRVILEDAKLLRRICLQKPRFAEAVRRFQKAADLPLRPDQKMQLVQLMLRDIENQAAWAIPQPEDSETKAAFYHEGNRLVDGIAKQADSSCMSDFNRRLLCNAEPPKDCRRPASPPEGATKDSTVDKGIKMRDIFGKRRMECANFT</sequence>
<gene>
    <name evidence="4" type="ORF">EVOR1521_LOCUS9450</name>
</gene>
<evidence type="ECO:0000259" key="3">
    <source>
        <dbReference type="PROSITE" id="PS50800"/>
    </source>
</evidence>
<feature type="region of interest" description="Disordered" evidence="1">
    <location>
        <begin position="1118"/>
        <end position="1139"/>
    </location>
</feature>
<feature type="compositionally biased region" description="Basic and acidic residues" evidence="1">
    <location>
        <begin position="519"/>
        <end position="533"/>
    </location>
</feature>
<dbReference type="PROSITE" id="PS50800">
    <property type="entry name" value="SAP"/>
    <property type="match status" value="1"/>
</dbReference>
<dbReference type="PROSITE" id="PS50175">
    <property type="entry name" value="ASP_PROT_RETROV"/>
    <property type="match status" value="1"/>
</dbReference>
<dbReference type="PROSITE" id="PS00141">
    <property type="entry name" value="ASP_PROTEASE"/>
    <property type="match status" value="1"/>
</dbReference>
<evidence type="ECO:0008006" key="6">
    <source>
        <dbReference type="Google" id="ProtNLM"/>
    </source>
</evidence>
<feature type="region of interest" description="Disordered" evidence="1">
    <location>
        <begin position="404"/>
        <end position="425"/>
    </location>
</feature>
<evidence type="ECO:0000259" key="2">
    <source>
        <dbReference type="PROSITE" id="PS50175"/>
    </source>
</evidence>
<proteinExistence type="predicted"/>
<evidence type="ECO:0000313" key="5">
    <source>
        <dbReference type="Proteomes" id="UP001178507"/>
    </source>
</evidence>
<dbReference type="InterPro" id="IPR003034">
    <property type="entry name" value="SAP_dom"/>
</dbReference>
<feature type="compositionally biased region" description="Polar residues" evidence="1">
    <location>
        <begin position="415"/>
        <end position="425"/>
    </location>
</feature>
<dbReference type="InterPro" id="IPR001969">
    <property type="entry name" value="Aspartic_peptidase_AS"/>
</dbReference>
<feature type="domain" description="Peptidase A2" evidence="2">
    <location>
        <begin position="122"/>
        <end position="137"/>
    </location>
</feature>
<dbReference type="GO" id="GO:0006508">
    <property type="term" value="P:proteolysis"/>
    <property type="evidence" value="ECO:0007669"/>
    <property type="project" value="InterPro"/>
</dbReference>
<reference evidence="4" key="1">
    <citation type="submission" date="2023-08" db="EMBL/GenBank/DDBJ databases">
        <authorList>
            <person name="Chen Y."/>
            <person name="Shah S."/>
            <person name="Dougan E. K."/>
            <person name="Thang M."/>
            <person name="Chan C."/>
        </authorList>
    </citation>
    <scope>NUCLEOTIDE SEQUENCE</scope>
</reference>
<keyword evidence="5" id="KW-1185">Reference proteome</keyword>
<dbReference type="EMBL" id="CAUJNA010000855">
    <property type="protein sequence ID" value="CAJ1381911.1"/>
    <property type="molecule type" value="Genomic_DNA"/>
</dbReference>
<evidence type="ECO:0000256" key="1">
    <source>
        <dbReference type="SAM" id="MobiDB-lite"/>
    </source>
</evidence>
<feature type="domain" description="SAP" evidence="3">
    <location>
        <begin position="204"/>
        <end position="238"/>
    </location>
</feature>
<comment type="caution">
    <text evidence="4">The sequence shown here is derived from an EMBL/GenBank/DDBJ whole genome shotgun (WGS) entry which is preliminary data.</text>
</comment>
<evidence type="ECO:0000313" key="4">
    <source>
        <dbReference type="EMBL" id="CAJ1381911.1"/>
    </source>
</evidence>
<dbReference type="AlphaFoldDB" id="A0AA36I7Y8"/>